<evidence type="ECO:0000313" key="1">
    <source>
        <dbReference type="EMBL" id="OGE90732.1"/>
    </source>
</evidence>
<comment type="caution">
    <text evidence="1">The sequence shown here is derived from an EMBL/GenBank/DDBJ whole genome shotgun (WGS) entry which is preliminary data.</text>
</comment>
<dbReference type="EMBL" id="MFEY01000004">
    <property type="protein sequence ID" value="OGE90732.1"/>
    <property type="molecule type" value="Genomic_DNA"/>
</dbReference>
<dbReference type="InterPro" id="IPR013688">
    <property type="entry name" value="GBS_Bsp-like"/>
</dbReference>
<gene>
    <name evidence="1" type="ORF">A3E29_01230</name>
</gene>
<dbReference type="Gene3D" id="2.60.40.3760">
    <property type="match status" value="2"/>
</dbReference>
<dbReference type="Proteomes" id="UP000177682">
    <property type="component" value="Unassembled WGS sequence"/>
</dbReference>
<name>A0A1F5PM38_9BACT</name>
<sequence>MEITNIKFQMTNKLKLTIIFSVLLFAGLFIAAKSAKAATYIDWFPTPTGLVGSCGGAGTTASMSWNAMPPYDAYFRIADDTAGGAYLTSFWIPENKPYTGPSTSISTTPGHSYHWWIHARDGWGNWGPQSDGYYTCANPPPPPPPPTCSSATPDGTAVYGNTTQRVNANGVANATAVLFPTWSESGGQDDIVWYDGTNAGSGTWYIDINMSSHPGYGTVFTHAYMSNATTGDTYCDQATYTTYAPYTIGFTADPTSIAFGGSSTLAWSTASTTSCAVGKVSGPGPTPPGGTGGVSGTWTATNITGETTYNISCSGVAGGNPGATVTVTVAASQQATGVLESNTNSTNNNSNCATMSGWAWDPDFSDTAIQIHIYHNGSFYTNISAGDFRGDLPGNKNHGFTYTIPSAWKDGASHTINMYAIDLNSGGNPDLIYSPVSAFVCALPTVDIKANGSDGPISINNNTSATLSWTSINTTSCSLYVTGGGLNNADTGWTGTAQPSVATGNMTTNNTYRVDCTGANGTATDTVIININAQPTCTGGSAAGTWTTSASTMVVSATGVANATAVQFPIWSDQDGQDDIIWYQGANAGGGTWTATVILNNHSGLGVMNVHVYATNENYGTSLGACGSASFTKLNQGTIEVNSSTPTTWTITCPLTSPACPSVSAGGGSSTGSYSAKPYSSWTITPANKPGYNWQVNNCPVNTPCTQNFPP</sequence>
<proteinExistence type="predicted"/>
<dbReference type="AlphaFoldDB" id="A0A1F5PM38"/>
<reference evidence="1 2" key="1">
    <citation type="journal article" date="2016" name="Nat. Commun.">
        <title>Thousands of microbial genomes shed light on interconnected biogeochemical processes in an aquifer system.</title>
        <authorList>
            <person name="Anantharaman K."/>
            <person name="Brown C.T."/>
            <person name="Hug L.A."/>
            <person name="Sharon I."/>
            <person name="Castelle C.J."/>
            <person name="Probst A.J."/>
            <person name="Thomas B.C."/>
            <person name="Singh A."/>
            <person name="Wilkins M.J."/>
            <person name="Karaoz U."/>
            <person name="Brodie E.L."/>
            <person name="Williams K.H."/>
            <person name="Hubbard S.S."/>
            <person name="Banfield J.F."/>
        </authorList>
    </citation>
    <scope>NUCLEOTIDE SEQUENCE [LARGE SCALE GENOMIC DNA]</scope>
</reference>
<accession>A0A1F5PM38</accession>
<dbReference type="Pfam" id="PF08481">
    <property type="entry name" value="GBS_Bsp-like"/>
    <property type="match status" value="2"/>
</dbReference>
<evidence type="ECO:0000313" key="2">
    <source>
        <dbReference type="Proteomes" id="UP000177682"/>
    </source>
</evidence>
<protein>
    <submittedName>
        <fullName evidence="1">Uncharacterized protein</fullName>
    </submittedName>
</protein>
<organism evidence="1 2">
    <name type="scientific">Candidatus Doudnabacteria bacterium RIFCSPHIGHO2_12_FULL_48_16</name>
    <dbReference type="NCBI Taxonomy" id="1817838"/>
    <lineage>
        <taxon>Bacteria</taxon>
        <taxon>Candidatus Doudnaibacteriota</taxon>
    </lineage>
</organism>